<dbReference type="EMBL" id="CM000881">
    <property type="protein sequence ID" value="PNT72036.1"/>
    <property type="molecule type" value="Genomic_DNA"/>
</dbReference>
<dbReference type="Proteomes" id="UP000008810">
    <property type="component" value="Chromosome 2"/>
</dbReference>
<dbReference type="Gramene" id="PNT72036">
    <property type="protein sequence ID" value="PNT72036"/>
    <property type="gene ID" value="BRADI_2g38755v3"/>
</dbReference>
<keyword evidence="4" id="KW-1185">Reference proteome</keyword>
<dbReference type="EnsemblPlants" id="PNT72036">
    <property type="protein sequence ID" value="PNT72036"/>
    <property type="gene ID" value="BRADI_2g38755v3"/>
</dbReference>
<name>A0A2K2DCM8_BRADI</name>
<organism evidence="2">
    <name type="scientific">Brachypodium distachyon</name>
    <name type="common">Purple false brome</name>
    <name type="synonym">Trachynia distachya</name>
    <dbReference type="NCBI Taxonomy" id="15368"/>
    <lineage>
        <taxon>Eukaryota</taxon>
        <taxon>Viridiplantae</taxon>
        <taxon>Streptophyta</taxon>
        <taxon>Embryophyta</taxon>
        <taxon>Tracheophyta</taxon>
        <taxon>Spermatophyta</taxon>
        <taxon>Magnoliopsida</taxon>
        <taxon>Liliopsida</taxon>
        <taxon>Poales</taxon>
        <taxon>Poaceae</taxon>
        <taxon>BOP clade</taxon>
        <taxon>Pooideae</taxon>
        <taxon>Stipodae</taxon>
        <taxon>Brachypodieae</taxon>
        <taxon>Brachypodium</taxon>
    </lineage>
</organism>
<evidence type="ECO:0000313" key="2">
    <source>
        <dbReference type="EMBL" id="PNT72036.1"/>
    </source>
</evidence>
<protein>
    <submittedName>
        <fullName evidence="2 3">Uncharacterized protein</fullName>
    </submittedName>
</protein>
<dbReference type="InParanoid" id="A0A2K2DCM8"/>
<evidence type="ECO:0000313" key="3">
    <source>
        <dbReference type="EnsemblPlants" id="PNT72036"/>
    </source>
</evidence>
<sequence>MSRRRSSSSASPVSGHPPPPLLSIDRANARPPPFLLHHADVPPAAPPPPHLLLQFAALTPLGSPDRFRRGHSAGTFRTGDAHNLFDELLRQDTPVHNRALNGFLAALARAPDSVACSEAPALVLALFNRLCQEEAGPRVAPLSGPELGPAFFARLLRAGLRTERVVANTFLKCLCYAKRTDLAPEDGKPRSWLLP</sequence>
<gene>
    <name evidence="2" type="ORF">BRADI_2g38755v3</name>
</gene>
<dbReference type="OrthoDB" id="680059at2759"/>
<proteinExistence type="predicted"/>
<reference evidence="3" key="3">
    <citation type="submission" date="2018-08" db="UniProtKB">
        <authorList>
            <consortium name="EnsemblPlants"/>
        </authorList>
    </citation>
    <scope>IDENTIFICATION</scope>
    <source>
        <strain evidence="3">cv. Bd21</strain>
    </source>
</reference>
<evidence type="ECO:0000313" key="4">
    <source>
        <dbReference type="Proteomes" id="UP000008810"/>
    </source>
</evidence>
<accession>A0A2K2DCM8</accession>
<evidence type="ECO:0000256" key="1">
    <source>
        <dbReference type="SAM" id="MobiDB-lite"/>
    </source>
</evidence>
<dbReference type="AlphaFoldDB" id="A0A2K2DCM8"/>
<reference evidence="2 3" key="1">
    <citation type="journal article" date="2010" name="Nature">
        <title>Genome sequencing and analysis of the model grass Brachypodium distachyon.</title>
        <authorList>
            <consortium name="International Brachypodium Initiative"/>
        </authorList>
    </citation>
    <scope>NUCLEOTIDE SEQUENCE [LARGE SCALE GENOMIC DNA]</scope>
    <source>
        <strain evidence="2 3">Bd21</strain>
    </source>
</reference>
<feature type="region of interest" description="Disordered" evidence="1">
    <location>
        <begin position="1"/>
        <end position="38"/>
    </location>
</feature>
<reference evidence="2" key="2">
    <citation type="submission" date="2017-06" db="EMBL/GenBank/DDBJ databases">
        <title>WGS assembly of Brachypodium distachyon.</title>
        <authorList>
            <consortium name="The International Brachypodium Initiative"/>
            <person name="Lucas S."/>
            <person name="Harmon-Smith M."/>
            <person name="Lail K."/>
            <person name="Tice H."/>
            <person name="Grimwood J."/>
            <person name="Bruce D."/>
            <person name="Barry K."/>
            <person name="Shu S."/>
            <person name="Lindquist E."/>
            <person name="Wang M."/>
            <person name="Pitluck S."/>
            <person name="Vogel J.P."/>
            <person name="Garvin D.F."/>
            <person name="Mockler T.C."/>
            <person name="Schmutz J."/>
            <person name="Rokhsar D."/>
            <person name="Bevan M.W."/>
        </authorList>
    </citation>
    <scope>NUCLEOTIDE SEQUENCE</scope>
    <source>
        <strain evidence="2">Bd21</strain>
    </source>
</reference>